<name>A0A1H9R639_9LACT</name>
<evidence type="ECO:0000313" key="7">
    <source>
        <dbReference type="EMBL" id="SER68192.1"/>
    </source>
</evidence>
<dbReference type="SMART" id="SM00422">
    <property type="entry name" value="HTH_MERR"/>
    <property type="match status" value="1"/>
</dbReference>
<dbReference type="Proteomes" id="UP000198948">
    <property type="component" value="Unassembled WGS sequence"/>
</dbReference>
<feature type="coiled-coil region" evidence="5">
    <location>
        <begin position="82"/>
        <end position="109"/>
    </location>
</feature>
<gene>
    <name evidence="7" type="ORF">SAMN04488559_10383</name>
</gene>
<dbReference type="PRINTS" id="PR00040">
    <property type="entry name" value="HTHMERR"/>
</dbReference>
<dbReference type="PROSITE" id="PS50937">
    <property type="entry name" value="HTH_MERR_2"/>
    <property type="match status" value="1"/>
</dbReference>
<dbReference type="GO" id="GO:0003677">
    <property type="term" value="F:DNA binding"/>
    <property type="evidence" value="ECO:0007669"/>
    <property type="project" value="UniProtKB-KW"/>
</dbReference>
<dbReference type="Gene3D" id="1.10.1660.10">
    <property type="match status" value="1"/>
</dbReference>
<dbReference type="CDD" id="cd01109">
    <property type="entry name" value="HTH_YyaN"/>
    <property type="match status" value="1"/>
</dbReference>
<dbReference type="InterPro" id="IPR000551">
    <property type="entry name" value="MerR-type_HTH_dom"/>
</dbReference>
<evidence type="ECO:0000256" key="2">
    <source>
        <dbReference type="ARBA" id="ARBA00023015"/>
    </source>
</evidence>
<dbReference type="SUPFAM" id="SSF46955">
    <property type="entry name" value="Putative DNA-binding domain"/>
    <property type="match status" value="1"/>
</dbReference>
<keyword evidence="8" id="KW-1185">Reference proteome</keyword>
<keyword evidence="2" id="KW-0805">Transcription regulation</keyword>
<dbReference type="InterPro" id="IPR047057">
    <property type="entry name" value="MerR_fam"/>
</dbReference>
<accession>A0A1H9R639</accession>
<keyword evidence="3 7" id="KW-0238">DNA-binding</keyword>
<dbReference type="RefSeq" id="WP_092650522.1">
    <property type="nucleotide sequence ID" value="NZ_FOHA01000003.1"/>
</dbReference>
<dbReference type="PANTHER" id="PTHR30204:SF69">
    <property type="entry name" value="MERR-FAMILY TRANSCRIPTIONAL REGULATOR"/>
    <property type="match status" value="1"/>
</dbReference>
<evidence type="ECO:0000313" key="8">
    <source>
        <dbReference type="Proteomes" id="UP000198948"/>
    </source>
</evidence>
<evidence type="ECO:0000256" key="1">
    <source>
        <dbReference type="ARBA" id="ARBA00022491"/>
    </source>
</evidence>
<reference evidence="7 8" key="1">
    <citation type="submission" date="2016-10" db="EMBL/GenBank/DDBJ databases">
        <authorList>
            <person name="de Groot N.N."/>
        </authorList>
    </citation>
    <scope>NUCLEOTIDE SEQUENCE [LARGE SCALE GENOMIC DNA]</scope>
    <source>
        <strain evidence="7 8">DSM 13760</strain>
    </source>
</reference>
<dbReference type="GO" id="GO:0003700">
    <property type="term" value="F:DNA-binding transcription factor activity"/>
    <property type="evidence" value="ECO:0007669"/>
    <property type="project" value="InterPro"/>
</dbReference>
<dbReference type="STRING" id="142588.SAMN04488559_10383"/>
<dbReference type="PANTHER" id="PTHR30204">
    <property type="entry name" value="REDOX-CYCLING DRUG-SENSING TRANSCRIPTIONAL ACTIVATOR SOXR"/>
    <property type="match status" value="1"/>
</dbReference>
<keyword evidence="1" id="KW-0678">Repressor</keyword>
<dbReference type="Pfam" id="PF13411">
    <property type="entry name" value="MerR_1"/>
    <property type="match status" value="1"/>
</dbReference>
<keyword evidence="5" id="KW-0175">Coiled coil</keyword>
<evidence type="ECO:0000256" key="3">
    <source>
        <dbReference type="ARBA" id="ARBA00023125"/>
    </source>
</evidence>
<dbReference type="OrthoDB" id="6006at2"/>
<evidence type="ECO:0000259" key="6">
    <source>
        <dbReference type="PROSITE" id="PS50937"/>
    </source>
</evidence>
<dbReference type="InterPro" id="IPR009061">
    <property type="entry name" value="DNA-bd_dom_put_sf"/>
</dbReference>
<feature type="domain" description="HTH merR-type" evidence="6">
    <location>
        <begin position="1"/>
        <end position="70"/>
    </location>
</feature>
<dbReference type="AlphaFoldDB" id="A0A1H9R639"/>
<keyword evidence="4" id="KW-0804">Transcription</keyword>
<protein>
    <submittedName>
        <fullName evidence="7">DNA-binding transcriptional regulator, MerR family</fullName>
    </submittedName>
</protein>
<proteinExistence type="predicted"/>
<evidence type="ECO:0000256" key="5">
    <source>
        <dbReference type="SAM" id="Coils"/>
    </source>
</evidence>
<evidence type="ECO:0000256" key="4">
    <source>
        <dbReference type="ARBA" id="ARBA00023163"/>
    </source>
</evidence>
<organism evidence="7 8">
    <name type="scientific">Isobaculum melis</name>
    <dbReference type="NCBI Taxonomy" id="142588"/>
    <lineage>
        <taxon>Bacteria</taxon>
        <taxon>Bacillati</taxon>
        <taxon>Bacillota</taxon>
        <taxon>Bacilli</taxon>
        <taxon>Lactobacillales</taxon>
        <taxon>Carnobacteriaceae</taxon>
        <taxon>Isobaculum</taxon>
    </lineage>
</organism>
<dbReference type="EMBL" id="FOHA01000003">
    <property type="protein sequence ID" value="SER68192.1"/>
    <property type="molecule type" value="Genomic_DNA"/>
</dbReference>
<sequence length="129" mass="15306">MYTVKEVAEKMSISTHTLRFYENQGFFPYVIRDKNNVRQFSTDDLNWVQIVQALRTTGMPLVEVKRYIELCQKGDITIHERFSMILAQCQKTQEDIEKLNQQMSILKSKATYYQELVLHNQVDNRNPEI</sequence>